<proteinExistence type="predicted"/>
<dbReference type="Gene3D" id="3.30.420.10">
    <property type="entry name" value="Ribonuclease H-like superfamily/Ribonuclease H"/>
    <property type="match status" value="1"/>
</dbReference>
<dbReference type="PANTHER" id="PTHR35871:SF1">
    <property type="entry name" value="CXC1-LIKE CYSTEINE CLUSTER ASSOCIATED WITH KDZ TRANSPOSASES DOMAIN-CONTAINING PROTEIN"/>
    <property type="match status" value="1"/>
</dbReference>
<dbReference type="AlphaFoldDB" id="A0A6A4I088"/>
<dbReference type="EMBL" id="ML769425">
    <property type="protein sequence ID" value="KAE9403400.1"/>
    <property type="molecule type" value="Genomic_DNA"/>
</dbReference>
<keyword evidence="2" id="KW-1185">Reference proteome</keyword>
<gene>
    <name evidence="1" type="ORF">BT96DRAFT_1080589</name>
</gene>
<accession>A0A6A4I088</accession>
<dbReference type="InterPro" id="IPR036397">
    <property type="entry name" value="RNaseH_sf"/>
</dbReference>
<evidence type="ECO:0000313" key="1">
    <source>
        <dbReference type="EMBL" id="KAE9403400.1"/>
    </source>
</evidence>
<evidence type="ECO:0008006" key="3">
    <source>
        <dbReference type="Google" id="ProtNLM"/>
    </source>
</evidence>
<dbReference type="GO" id="GO:0003676">
    <property type="term" value="F:nucleic acid binding"/>
    <property type="evidence" value="ECO:0007669"/>
    <property type="project" value="InterPro"/>
</dbReference>
<dbReference type="OrthoDB" id="10039611at2759"/>
<sequence>MVADFVSADYGWLHSKDGKESARVVFCPGKNCDGYFDNNDILTQSWKALDILTHDYPDEDHVLVFDNATTHLKRAEDALSARKMPKFTPKVGMNWGIEVTMKRDDGTIVYDDKGKPKKTKIHMRNGKFANATIQEFYYPEGHERAGVFKGMAQILVEQGYTNAPKLRAECAQFRCDPLLEGRCCCQRILFNEPDFAAGLSLLEVMCKEQGFQVIFLPKFHCELNFIEQCWGAAKRAYRLMPASSKEDDLEHNMIASLDAIELITMRRFMDAYHRGLTGKQAAWAGKKYHGHRVLPESLMKDMELDNMLTTKTIIHLHPA</sequence>
<name>A0A6A4I088_9AGAR</name>
<organism evidence="1 2">
    <name type="scientific">Gymnopus androsaceus JB14</name>
    <dbReference type="NCBI Taxonomy" id="1447944"/>
    <lineage>
        <taxon>Eukaryota</taxon>
        <taxon>Fungi</taxon>
        <taxon>Dikarya</taxon>
        <taxon>Basidiomycota</taxon>
        <taxon>Agaricomycotina</taxon>
        <taxon>Agaricomycetes</taxon>
        <taxon>Agaricomycetidae</taxon>
        <taxon>Agaricales</taxon>
        <taxon>Marasmiineae</taxon>
        <taxon>Omphalotaceae</taxon>
        <taxon>Gymnopus</taxon>
    </lineage>
</organism>
<dbReference type="Proteomes" id="UP000799118">
    <property type="component" value="Unassembled WGS sequence"/>
</dbReference>
<evidence type="ECO:0000313" key="2">
    <source>
        <dbReference type="Proteomes" id="UP000799118"/>
    </source>
</evidence>
<protein>
    <recommendedName>
        <fullName evidence="3">Tc1-like transposase DDE domain-containing protein</fullName>
    </recommendedName>
</protein>
<reference evidence="1" key="1">
    <citation type="journal article" date="2019" name="Environ. Microbiol.">
        <title>Fungal ecological strategies reflected in gene transcription - a case study of two litter decomposers.</title>
        <authorList>
            <person name="Barbi F."/>
            <person name="Kohler A."/>
            <person name="Barry K."/>
            <person name="Baskaran P."/>
            <person name="Daum C."/>
            <person name="Fauchery L."/>
            <person name="Ihrmark K."/>
            <person name="Kuo A."/>
            <person name="LaButti K."/>
            <person name="Lipzen A."/>
            <person name="Morin E."/>
            <person name="Grigoriev I.V."/>
            <person name="Henrissat B."/>
            <person name="Lindahl B."/>
            <person name="Martin F."/>
        </authorList>
    </citation>
    <scope>NUCLEOTIDE SEQUENCE</scope>
    <source>
        <strain evidence="1">JB14</strain>
    </source>
</reference>
<dbReference type="PANTHER" id="PTHR35871">
    <property type="entry name" value="EXPRESSED PROTEIN"/>
    <property type="match status" value="1"/>
</dbReference>